<name>A0A7S8WBE9_ACIBA</name>
<evidence type="ECO:0000313" key="2">
    <source>
        <dbReference type="Proteomes" id="UP000594659"/>
    </source>
</evidence>
<proteinExistence type="predicted"/>
<accession>A0A7S8WBE9</accession>
<reference evidence="1 2" key="1">
    <citation type="submission" date="2020-09" db="EMBL/GenBank/DDBJ databases">
        <title>Resistance determinants and their genetic context in bacteria from a longitudinal study of pigs reared under conventional and antibiotic-free husbandry practices.</title>
        <authorList>
            <person name="Poulin-Laprade D."/>
            <person name="Brouard J.-S."/>
            <person name="Gagnon N."/>
            <person name="Turcotte A."/>
            <person name="Langlois A."/>
            <person name="Matte J.J."/>
            <person name="Carrillo C.D."/>
            <person name="Zaheer R."/>
            <person name="McAllister T."/>
            <person name="Topp E."/>
            <person name="Talbot G."/>
        </authorList>
    </citation>
    <scope>NUCLEOTIDE SEQUENCE [LARGE SCALE GENOMIC DNA]</scope>
    <source>
        <strain evidence="1 2">Res13-Abat-PEA21-P4-01-A</strain>
    </source>
</reference>
<dbReference type="EMBL" id="CP062919">
    <property type="protein sequence ID" value="QPF12120.1"/>
    <property type="molecule type" value="Genomic_DNA"/>
</dbReference>
<dbReference type="Proteomes" id="UP000594659">
    <property type="component" value="Chromosome"/>
</dbReference>
<organism evidence="1 2">
    <name type="scientific">Acinetobacter baumannii</name>
    <dbReference type="NCBI Taxonomy" id="470"/>
    <lineage>
        <taxon>Bacteria</taxon>
        <taxon>Pseudomonadati</taxon>
        <taxon>Pseudomonadota</taxon>
        <taxon>Gammaproteobacteria</taxon>
        <taxon>Moraxellales</taxon>
        <taxon>Moraxellaceae</taxon>
        <taxon>Acinetobacter</taxon>
        <taxon>Acinetobacter calcoaceticus/baumannii complex</taxon>
    </lineage>
</organism>
<sequence>MYLKLIDQTSHCLLFLEENHFKYYLLRKSHFDEDGFFNVFTKGEKYYVTIGMKEVNIFLKGQYAISRPIVKCSSDKQLIDDLLSSTFGFF</sequence>
<dbReference type="RefSeq" id="WP_038344519.1">
    <property type="nucleotide sequence ID" value="NZ_CAUYZP010000019.1"/>
</dbReference>
<gene>
    <name evidence="1" type="ORF">IMO23_10800</name>
</gene>
<dbReference type="AlphaFoldDB" id="A0A7S8WBE9"/>
<protein>
    <submittedName>
        <fullName evidence="1">Uncharacterized protein</fullName>
    </submittedName>
</protein>
<evidence type="ECO:0000313" key="1">
    <source>
        <dbReference type="EMBL" id="QPF12120.1"/>
    </source>
</evidence>